<protein>
    <submittedName>
        <fullName evidence="6">ABC transporter ATP-binding protein</fullName>
        <ecNumber evidence="6">3.6.3.34</ecNumber>
    </submittedName>
</protein>
<evidence type="ECO:0000256" key="2">
    <source>
        <dbReference type="ARBA" id="ARBA00022448"/>
    </source>
</evidence>
<evidence type="ECO:0000313" key="7">
    <source>
        <dbReference type="Proteomes" id="UP000290985"/>
    </source>
</evidence>
<dbReference type="SMART" id="SM00382">
    <property type="entry name" value="AAA"/>
    <property type="match status" value="1"/>
</dbReference>
<dbReference type="SUPFAM" id="SSF52540">
    <property type="entry name" value="P-loop containing nucleoside triphosphate hydrolases"/>
    <property type="match status" value="1"/>
</dbReference>
<evidence type="ECO:0000259" key="5">
    <source>
        <dbReference type="PROSITE" id="PS50893"/>
    </source>
</evidence>
<proteinExistence type="inferred from homology"/>
<evidence type="ECO:0000256" key="4">
    <source>
        <dbReference type="ARBA" id="ARBA00022840"/>
    </source>
</evidence>
<dbReference type="GO" id="GO:0005524">
    <property type="term" value="F:ATP binding"/>
    <property type="evidence" value="ECO:0007669"/>
    <property type="project" value="UniProtKB-KW"/>
</dbReference>
<dbReference type="InterPro" id="IPR027417">
    <property type="entry name" value="P-loop_NTPase"/>
</dbReference>
<dbReference type="InterPro" id="IPR003439">
    <property type="entry name" value="ABC_transporter-like_ATP-bd"/>
</dbReference>
<dbReference type="OrthoDB" id="389713at2"/>
<dbReference type="EC" id="3.6.3.34" evidence="6"/>
<dbReference type="PANTHER" id="PTHR42734:SF6">
    <property type="entry name" value="MOLYBDATE IMPORT ATP-BINDING PROTEIN MOLC"/>
    <property type="match status" value="1"/>
</dbReference>
<dbReference type="AlphaFoldDB" id="A0A449B276"/>
<reference evidence="6 7" key="1">
    <citation type="submission" date="2019-01" db="EMBL/GenBank/DDBJ databases">
        <authorList>
            <consortium name="Pathogen Informatics"/>
        </authorList>
    </citation>
    <scope>NUCLEOTIDE SEQUENCE [LARGE SCALE GENOMIC DNA]</scope>
    <source>
        <strain evidence="6 7">NCTC10181</strain>
    </source>
</reference>
<feature type="domain" description="ABC transporter" evidence="5">
    <location>
        <begin position="5"/>
        <end position="242"/>
    </location>
</feature>
<dbReference type="EMBL" id="LR215036">
    <property type="protein sequence ID" value="VEU74700.1"/>
    <property type="molecule type" value="Genomic_DNA"/>
</dbReference>
<dbReference type="PROSITE" id="PS50893">
    <property type="entry name" value="ABC_TRANSPORTER_2"/>
    <property type="match status" value="1"/>
</dbReference>
<comment type="similarity">
    <text evidence="1">Belongs to the ABC transporter superfamily.</text>
</comment>
<keyword evidence="7" id="KW-1185">Reference proteome</keyword>
<keyword evidence="3" id="KW-0547">Nucleotide-binding</keyword>
<dbReference type="KEGG" id="mcit:NCTC10181_00559"/>
<dbReference type="RefSeq" id="WP_129725507.1">
    <property type="nucleotide sequence ID" value="NZ_LR215036.1"/>
</dbReference>
<dbReference type="Proteomes" id="UP000290985">
    <property type="component" value="Chromosome"/>
</dbReference>
<accession>A0A449B276</accession>
<evidence type="ECO:0000256" key="1">
    <source>
        <dbReference type="ARBA" id="ARBA00005417"/>
    </source>
</evidence>
<dbReference type="InterPro" id="IPR003593">
    <property type="entry name" value="AAA+_ATPase"/>
</dbReference>
<evidence type="ECO:0000256" key="3">
    <source>
        <dbReference type="ARBA" id="ARBA00022741"/>
    </source>
</evidence>
<keyword evidence="2" id="KW-0813">Transport</keyword>
<dbReference type="InterPro" id="IPR017871">
    <property type="entry name" value="ABC_transporter-like_CS"/>
</dbReference>
<evidence type="ECO:0000313" key="6">
    <source>
        <dbReference type="EMBL" id="VEU74700.1"/>
    </source>
</evidence>
<dbReference type="PANTHER" id="PTHR42734">
    <property type="entry name" value="METAL TRANSPORT SYSTEM ATP-BINDING PROTEIN TM_0124-RELATED"/>
    <property type="match status" value="1"/>
</dbReference>
<dbReference type="PROSITE" id="PS00211">
    <property type="entry name" value="ABC_TRANSPORTER_1"/>
    <property type="match status" value="1"/>
</dbReference>
<dbReference type="Gene3D" id="3.40.50.300">
    <property type="entry name" value="P-loop containing nucleotide triphosphate hydrolases"/>
    <property type="match status" value="1"/>
</dbReference>
<gene>
    <name evidence="6" type="primary">fhuC</name>
    <name evidence="6" type="ORF">NCTC10181_00559</name>
</gene>
<dbReference type="InterPro" id="IPR050153">
    <property type="entry name" value="Metal_Ion_Import_ABC"/>
</dbReference>
<name>A0A449B276_9BACT</name>
<sequence>MNNIVEFKNVKVSFKNEDFFKNINLSLPKEKMIAIVGKSGAGKTTLVNCILKGIPIESGDIYLFNQNIKTTKNNWKRLISNVAYMTQEPNLIQGDSVYSNVKRSFRNYKNWFYKLLSLLTKKDEEFLFETLNKLNILQKAFQRVETLSGGEKQRVELCKAIIQRSQLLIADEPTSNLDYEMSQKVIEDIKKVNQIEKISVLVIIHDLKLAYKYFDYFLIIKNQKISLIKKDNLTFNTLVKLI</sequence>
<organism evidence="6 7">
    <name type="scientific">Mycoplasmopsis citelli</name>
    <dbReference type="NCBI Taxonomy" id="171281"/>
    <lineage>
        <taxon>Bacteria</taxon>
        <taxon>Bacillati</taxon>
        <taxon>Mycoplasmatota</taxon>
        <taxon>Mycoplasmoidales</taxon>
        <taxon>Metamycoplasmataceae</taxon>
        <taxon>Mycoplasmopsis</taxon>
    </lineage>
</organism>
<keyword evidence="6" id="KW-0378">Hydrolase</keyword>
<dbReference type="Pfam" id="PF00005">
    <property type="entry name" value="ABC_tran"/>
    <property type="match status" value="1"/>
</dbReference>
<dbReference type="GO" id="GO:0016887">
    <property type="term" value="F:ATP hydrolysis activity"/>
    <property type="evidence" value="ECO:0007669"/>
    <property type="project" value="InterPro"/>
</dbReference>
<keyword evidence="4 6" id="KW-0067">ATP-binding</keyword>